<protein>
    <submittedName>
        <fullName evidence="3">Uncharacterized conserved protein</fullName>
    </submittedName>
</protein>
<evidence type="ECO:0000313" key="3">
    <source>
        <dbReference type="EMBL" id="SDB08443.1"/>
    </source>
</evidence>
<accession>A0A1G6AK12</accession>
<gene>
    <name evidence="3" type="ORF">SAMN02982931_00718</name>
</gene>
<dbReference type="PANTHER" id="PTHR38037">
    <property type="entry name" value="ZN_PROTEASE DOMAIN-CONTAINING PROTEIN"/>
    <property type="match status" value="1"/>
</dbReference>
<evidence type="ECO:0000256" key="1">
    <source>
        <dbReference type="SAM" id="MobiDB-lite"/>
    </source>
</evidence>
<proteinExistence type="predicted"/>
<dbReference type="InterPro" id="IPR008503">
    <property type="entry name" value="Asp_endopeptidase"/>
</dbReference>
<dbReference type="SUPFAM" id="SSF50630">
    <property type="entry name" value="Acid proteases"/>
    <property type="match status" value="1"/>
</dbReference>
<keyword evidence="4" id="KW-1185">Reference proteome</keyword>
<dbReference type="InterPro" id="IPR021109">
    <property type="entry name" value="Peptidase_aspartic_dom_sf"/>
</dbReference>
<reference evidence="3 4" key="1">
    <citation type="submission" date="2016-10" db="EMBL/GenBank/DDBJ databases">
        <authorList>
            <person name="de Groot N.N."/>
        </authorList>
    </citation>
    <scope>NUCLEOTIDE SEQUENCE [LARGE SCALE GENOMIC DNA]</scope>
    <source>
        <strain evidence="3 4">ATCC 35022</strain>
    </source>
</reference>
<dbReference type="Gene3D" id="2.40.70.10">
    <property type="entry name" value="Acid Proteases"/>
    <property type="match status" value="1"/>
</dbReference>
<feature type="region of interest" description="Disordered" evidence="1">
    <location>
        <begin position="148"/>
        <end position="186"/>
    </location>
</feature>
<dbReference type="PANTHER" id="PTHR38037:SF1">
    <property type="entry name" value="ATP-DEPENDENT ZINC PROTEASE DOMAIN-CONTAINING PROTEIN-RELATED"/>
    <property type="match status" value="1"/>
</dbReference>
<name>A0A1G6AK12_9HYPH</name>
<dbReference type="EMBL" id="FMXQ01000001">
    <property type="protein sequence ID" value="SDB08443.1"/>
    <property type="molecule type" value="Genomic_DNA"/>
</dbReference>
<dbReference type="OrthoDB" id="3865600at2"/>
<dbReference type="Proteomes" id="UP000199071">
    <property type="component" value="Unassembled WGS sequence"/>
</dbReference>
<dbReference type="RefSeq" id="WP_090874801.1">
    <property type="nucleotide sequence ID" value="NZ_FMXQ01000001.1"/>
</dbReference>
<dbReference type="Pfam" id="PF05618">
    <property type="entry name" value="Zn_protease"/>
    <property type="match status" value="1"/>
</dbReference>
<evidence type="ECO:0000313" key="4">
    <source>
        <dbReference type="Proteomes" id="UP000199071"/>
    </source>
</evidence>
<feature type="domain" description="Retropepsin-like aspartic endopeptidase" evidence="2">
    <location>
        <begin position="15"/>
        <end position="145"/>
    </location>
</feature>
<organism evidence="3 4">
    <name type="scientific">Bauldia litoralis</name>
    <dbReference type="NCBI Taxonomy" id="665467"/>
    <lineage>
        <taxon>Bacteria</taxon>
        <taxon>Pseudomonadati</taxon>
        <taxon>Pseudomonadota</taxon>
        <taxon>Alphaproteobacteria</taxon>
        <taxon>Hyphomicrobiales</taxon>
        <taxon>Kaistiaceae</taxon>
        <taxon>Bauldia</taxon>
    </lineage>
</organism>
<evidence type="ECO:0000259" key="2">
    <source>
        <dbReference type="Pfam" id="PF05618"/>
    </source>
</evidence>
<dbReference type="STRING" id="665467.SAMN02982931_00718"/>
<sequence length="186" mass="20576">MIPARRRSRPEPTEIGWREFIGLPALGIERMRAKVDTGARTSALHATDLEPFERDGTPWIAFTVPSPTQRQPVRCFAPIADRRAIKNTSGVPETRYIVQTPLVIGRRHWTIEVSLSDRTEMEFDLILGRAAIRGHNFVVNPGKSYRAGLPDLPTPHHAPQEGAAPSLEATVPQVPGAYQTAEGKSQ</sequence>
<dbReference type="AlphaFoldDB" id="A0A1G6AK12"/>